<dbReference type="InterPro" id="IPR023214">
    <property type="entry name" value="HAD_sf"/>
</dbReference>
<keyword evidence="4" id="KW-0460">Magnesium</keyword>
<dbReference type="Pfam" id="PF12710">
    <property type="entry name" value="HAD"/>
    <property type="match status" value="1"/>
</dbReference>
<dbReference type="Proteomes" id="UP000652354">
    <property type="component" value="Unassembled WGS sequence"/>
</dbReference>
<dbReference type="NCBIfam" id="TIGR01490">
    <property type="entry name" value="HAD-SF-IB-hyp1"/>
    <property type="match status" value="1"/>
</dbReference>
<dbReference type="CDD" id="cd02612">
    <property type="entry name" value="HAD_PGPPase"/>
    <property type="match status" value="1"/>
</dbReference>
<evidence type="ECO:0000313" key="5">
    <source>
        <dbReference type="EMBL" id="GIG54926.1"/>
    </source>
</evidence>
<gene>
    <name evidence="5" type="ORF">Dac01nite_16780</name>
</gene>
<dbReference type="AlphaFoldDB" id="A0A919UK41"/>
<dbReference type="PANTHER" id="PTHR43344:SF15">
    <property type="entry name" value="PHOSPHOSERINE PHOSPHATASE SERB1"/>
    <property type="match status" value="1"/>
</dbReference>
<dbReference type="SUPFAM" id="SSF56784">
    <property type="entry name" value="HAD-like"/>
    <property type="match status" value="1"/>
</dbReference>
<organism evidence="5 6">
    <name type="scientific">Demequina activiva</name>
    <dbReference type="NCBI Taxonomy" id="1582364"/>
    <lineage>
        <taxon>Bacteria</taxon>
        <taxon>Bacillati</taxon>
        <taxon>Actinomycetota</taxon>
        <taxon>Actinomycetes</taxon>
        <taxon>Micrococcales</taxon>
        <taxon>Demequinaceae</taxon>
        <taxon>Demequina</taxon>
    </lineage>
</organism>
<sequence length="291" mass="31827">MTGPARDAGATGIAAFFDVDNTIVRGASAYHIARGLHQRGYLRKRDILRFGWESAKYSMFGETKEQIDDLRHEGLGIIKGWSAAEMVAVGEEVYDEVLALRIYPGTKAIIDEHRAQGHQVWLVTASPIEVGSVIARRLGCTGALGTVAEQEYGYYTGRLVGDMLHREAKATAVRKLALEEGLNLDRCHAYGDSMNDGPMLEAVGHPCAINPDTKLRRFARERGWPIQEFRKRTKSGRRGVVKGSITGTVWAGLAVARGVRAAVRGALRPVRARTAEVGPTPRVHDDEAKGL</sequence>
<name>A0A919UK41_9MICO</name>
<accession>A0A919UK41</accession>
<dbReference type="Gene3D" id="3.40.50.1000">
    <property type="entry name" value="HAD superfamily/HAD-like"/>
    <property type="match status" value="1"/>
</dbReference>
<keyword evidence="2" id="KW-0479">Metal-binding</keyword>
<protein>
    <submittedName>
        <fullName evidence="5">Hydrolase</fullName>
    </submittedName>
</protein>
<dbReference type="InterPro" id="IPR050582">
    <property type="entry name" value="HAD-like_SerB"/>
</dbReference>
<comment type="caution">
    <text evidence="5">The sequence shown here is derived from an EMBL/GenBank/DDBJ whole genome shotgun (WGS) entry which is preliminary data.</text>
</comment>
<dbReference type="PANTHER" id="PTHR43344">
    <property type="entry name" value="PHOSPHOSERINE PHOSPHATASE"/>
    <property type="match status" value="1"/>
</dbReference>
<dbReference type="Gene3D" id="1.20.1440.100">
    <property type="entry name" value="SG protein - dephosphorylation function"/>
    <property type="match status" value="1"/>
</dbReference>
<dbReference type="GO" id="GO:0046872">
    <property type="term" value="F:metal ion binding"/>
    <property type="evidence" value="ECO:0007669"/>
    <property type="project" value="UniProtKB-KW"/>
</dbReference>
<reference evidence="5" key="1">
    <citation type="submission" date="2021-01" db="EMBL/GenBank/DDBJ databases">
        <title>Whole genome shotgun sequence of Demequina activiva NBRC 110675.</title>
        <authorList>
            <person name="Komaki H."/>
            <person name="Tamura T."/>
        </authorList>
    </citation>
    <scope>NUCLEOTIDE SEQUENCE</scope>
    <source>
        <strain evidence="5">NBRC 110675</strain>
    </source>
</reference>
<evidence type="ECO:0000313" key="6">
    <source>
        <dbReference type="Proteomes" id="UP000652354"/>
    </source>
</evidence>
<dbReference type="NCBIfam" id="TIGR01488">
    <property type="entry name" value="HAD-SF-IB"/>
    <property type="match status" value="1"/>
</dbReference>
<dbReference type="GO" id="GO:0016787">
    <property type="term" value="F:hydrolase activity"/>
    <property type="evidence" value="ECO:0007669"/>
    <property type="project" value="UniProtKB-KW"/>
</dbReference>
<dbReference type="InterPro" id="IPR036412">
    <property type="entry name" value="HAD-like_sf"/>
</dbReference>
<keyword evidence="6" id="KW-1185">Reference proteome</keyword>
<proteinExistence type="inferred from homology"/>
<dbReference type="RefSeq" id="WP_203655875.1">
    <property type="nucleotide sequence ID" value="NZ_BONR01000003.1"/>
</dbReference>
<dbReference type="FunFam" id="3.40.50.1000:FF:000025">
    <property type="entry name" value="HAD hydrolase, family IB"/>
    <property type="match status" value="1"/>
</dbReference>
<comment type="similarity">
    <text evidence="1">Belongs to the HAD-like hydrolase superfamily. SerB family.</text>
</comment>
<evidence type="ECO:0000256" key="4">
    <source>
        <dbReference type="ARBA" id="ARBA00022842"/>
    </source>
</evidence>
<evidence type="ECO:0000256" key="2">
    <source>
        <dbReference type="ARBA" id="ARBA00022723"/>
    </source>
</evidence>
<dbReference type="InterPro" id="IPR006385">
    <property type="entry name" value="HAD_hydro_SerB1"/>
</dbReference>
<evidence type="ECO:0000256" key="3">
    <source>
        <dbReference type="ARBA" id="ARBA00022801"/>
    </source>
</evidence>
<evidence type="ECO:0000256" key="1">
    <source>
        <dbReference type="ARBA" id="ARBA00009184"/>
    </source>
</evidence>
<keyword evidence="3 5" id="KW-0378">Hydrolase</keyword>
<dbReference type="EMBL" id="BONR01000003">
    <property type="protein sequence ID" value="GIG54926.1"/>
    <property type="molecule type" value="Genomic_DNA"/>
</dbReference>